<dbReference type="AlphaFoldDB" id="A0A4Q0XV14"/>
<evidence type="ECO:0000313" key="2">
    <source>
        <dbReference type="Proteomes" id="UP000290657"/>
    </source>
</evidence>
<organism evidence="1 2">
    <name type="scientific">Candidatus Marinarcus aquaticus</name>
    <dbReference type="NCBI Taxonomy" id="2044504"/>
    <lineage>
        <taxon>Bacteria</taxon>
        <taxon>Pseudomonadati</taxon>
        <taxon>Campylobacterota</taxon>
        <taxon>Epsilonproteobacteria</taxon>
        <taxon>Campylobacterales</taxon>
        <taxon>Arcobacteraceae</taxon>
        <taxon>Candidatus Marinarcus</taxon>
    </lineage>
</organism>
<comment type="caution">
    <text evidence="1">The sequence shown here is derived from an EMBL/GenBank/DDBJ whole genome shotgun (WGS) entry which is preliminary data.</text>
</comment>
<accession>A0A4Q0XV14</accession>
<gene>
    <name evidence="1" type="ORF">CRV04_02030</name>
</gene>
<dbReference type="OrthoDB" id="5333102at2"/>
<evidence type="ECO:0000313" key="1">
    <source>
        <dbReference type="EMBL" id="RXJ60815.1"/>
    </source>
</evidence>
<sequence length="247" mass="28986">MQYFGTFHTKYEEVFLTSSYLYFNQDDEEITANDLKQMLKTNKTRKKHIAGTVFFYNPVVTPVGYDSNAFLLYQDFDAWDEMVEVKIENAITVFKNAITGCEGKIVEIRNLFNLNEKNIDASQLLMKFNDDLEKYYSTLNTEFERDIMYLDAQNLIPSGKFVFFAWGDKINSKEFPYIFDYAKALYENSVKLGKKVAFVYKKEKTQDWSQERLQFSNPIENPKYKNAITQAIKNSFSTFPPTITSYE</sequence>
<dbReference type="EMBL" id="PDKN01000001">
    <property type="protein sequence ID" value="RXJ60815.1"/>
    <property type="molecule type" value="Genomic_DNA"/>
</dbReference>
<dbReference type="RefSeq" id="WP_128994950.1">
    <property type="nucleotide sequence ID" value="NZ_PDKN01000001.1"/>
</dbReference>
<keyword evidence="2" id="KW-1185">Reference proteome</keyword>
<name>A0A4Q0XV14_9BACT</name>
<proteinExistence type="predicted"/>
<protein>
    <submittedName>
        <fullName evidence="1">Uncharacterized protein</fullName>
    </submittedName>
</protein>
<reference evidence="1 2" key="1">
    <citation type="submission" date="2017-10" db="EMBL/GenBank/DDBJ databases">
        <title>Genomics of the genus Arcobacter.</title>
        <authorList>
            <person name="Perez-Cataluna A."/>
            <person name="Figueras M.J."/>
        </authorList>
    </citation>
    <scope>NUCLEOTIDE SEQUENCE [LARGE SCALE GENOMIC DNA]</scope>
    <source>
        <strain evidence="1 2">CECT 8987</strain>
    </source>
</reference>
<dbReference type="Proteomes" id="UP000290657">
    <property type="component" value="Unassembled WGS sequence"/>
</dbReference>